<keyword evidence="2" id="KW-1185">Reference proteome</keyword>
<proteinExistence type="predicted"/>
<dbReference type="Proteomes" id="UP000789366">
    <property type="component" value="Unassembled WGS sequence"/>
</dbReference>
<evidence type="ECO:0000313" key="2">
    <source>
        <dbReference type="Proteomes" id="UP000789366"/>
    </source>
</evidence>
<evidence type="ECO:0000313" key="1">
    <source>
        <dbReference type="EMBL" id="CAG8440832.1"/>
    </source>
</evidence>
<organism evidence="1 2">
    <name type="scientific">Cetraspora pellucida</name>
    <dbReference type="NCBI Taxonomy" id="1433469"/>
    <lineage>
        <taxon>Eukaryota</taxon>
        <taxon>Fungi</taxon>
        <taxon>Fungi incertae sedis</taxon>
        <taxon>Mucoromycota</taxon>
        <taxon>Glomeromycotina</taxon>
        <taxon>Glomeromycetes</taxon>
        <taxon>Diversisporales</taxon>
        <taxon>Gigasporaceae</taxon>
        <taxon>Cetraspora</taxon>
    </lineage>
</organism>
<gene>
    <name evidence="1" type="ORF">SPELUC_LOCUS163</name>
</gene>
<name>A0ACA9JX48_9GLOM</name>
<accession>A0ACA9JX48</accession>
<sequence>MSIKHYSSCLTLEHIKLKDEIEEEIEEETDEEIKETDYFQE</sequence>
<comment type="caution">
    <text evidence="1">The sequence shown here is derived from an EMBL/GenBank/DDBJ whole genome shotgun (WGS) entry which is preliminary data.</text>
</comment>
<dbReference type="EMBL" id="CAJVPW010000044">
    <property type="protein sequence ID" value="CAG8440832.1"/>
    <property type="molecule type" value="Genomic_DNA"/>
</dbReference>
<reference evidence="1" key="1">
    <citation type="submission" date="2021-06" db="EMBL/GenBank/DDBJ databases">
        <authorList>
            <person name="Kallberg Y."/>
            <person name="Tangrot J."/>
            <person name="Rosling A."/>
        </authorList>
    </citation>
    <scope>NUCLEOTIDE SEQUENCE</scope>
    <source>
        <strain evidence="1">28 12/20/2015</strain>
    </source>
</reference>
<protein>
    <submittedName>
        <fullName evidence="1">9632_t:CDS:1</fullName>
    </submittedName>
</protein>